<feature type="domain" description="AMP-binding enzyme C-terminal" evidence="5">
    <location>
        <begin position="49"/>
        <end position="125"/>
    </location>
</feature>
<sequence length="143" mass="16237">MDTSSAYDTEGYFKTGDVVYYDEDECFYVENRIKEIFKYRGWHVLPAIIENVLLSHPAVKEAAVIGVPHEVDGEHPRAFVVLIPGFNQSCAKEIQTFVNEKVADSQKLRGGVWIVDSIPKTATGKIRRMDLQNYIINKIKVSD</sequence>
<dbReference type="SUPFAM" id="SSF56801">
    <property type="entry name" value="Acetyl-CoA synthetase-like"/>
    <property type="match status" value="1"/>
</dbReference>
<evidence type="ECO:0000256" key="3">
    <source>
        <dbReference type="ARBA" id="ARBA00022598"/>
    </source>
</evidence>
<evidence type="ECO:0000313" key="7">
    <source>
        <dbReference type="Proteomes" id="UP001153709"/>
    </source>
</evidence>
<reference evidence="6" key="1">
    <citation type="submission" date="2022-01" db="EMBL/GenBank/DDBJ databases">
        <authorList>
            <person name="King R."/>
        </authorList>
    </citation>
    <scope>NUCLEOTIDE SEQUENCE</scope>
</reference>
<dbReference type="InterPro" id="IPR042099">
    <property type="entry name" value="ANL_N_sf"/>
</dbReference>
<gene>
    <name evidence="6" type="ORF">DIABBA_LOCUS10685</name>
</gene>
<protein>
    <recommendedName>
        <fullName evidence="5">AMP-binding enzyme C-terminal domain-containing protein</fullName>
    </recommendedName>
</protein>
<proteinExistence type="inferred from homology"/>
<dbReference type="InterPro" id="IPR025110">
    <property type="entry name" value="AMP-bd_C"/>
</dbReference>
<evidence type="ECO:0000256" key="4">
    <source>
        <dbReference type="ARBA" id="ARBA00023140"/>
    </source>
</evidence>
<accession>A0A9N9T3C3</accession>
<dbReference type="FunFam" id="3.30.300.30:FF:000007">
    <property type="entry name" value="4-coumarate--CoA ligase 2"/>
    <property type="match status" value="1"/>
</dbReference>
<dbReference type="OrthoDB" id="10253869at2759"/>
<keyword evidence="4" id="KW-0576">Peroxisome</keyword>
<dbReference type="Proteomes" id="UP001153709">
    <property type="component" value="Chromosome 7"/>
</dbReference>
<dbReference type="InterPro" id="IPR045851">
    <property type="entry name" value="AMP-bd_C_sf"/>
</dbReference>
<dbReference type="Pfam" id="PF13193">
    <property type="entry name" value="AMP-binding_C"/>
    <property type="match status" value="1"/>
</dbReference>
<evidence type="ECO:0000259" key="5">
    <source>
        <dbReference type="Pfam" id="PF13193"/>
    </source>
</evidence>
<comment type="subcellular location">
    <subcellularLocation>
        <location evidence="1">Peroxisome</location>
    </subcellularLocation>
</comment>
<evidence type="ECO:0000256" key="1">
    <source>
        <dbReference type="ARBA" id="ARBA00004275"/>
    </source>
</evidence>
<keyword evidence="7" id="KW-1185">Reference proteome</keyword>
<dbReference type="PANTHER" id="PTHR24096:SF149">
    <property type="entry name" value="AMP-BINDING DOMAIN-CONTAINING PROTEIN-RELATED"/>
    <property type="match status" value="1"/>
</dbReference>
<evidence type="ECO:0000313" key="6">
    <source>
        <dbReference type="EMBL" id="CAG9837724.1"/>
    </source>
</evidence>
<dbReference type="AlphaFoldDB" id="A0A9N9T3C3"/>
<evidence type="ECO:0000256" key="2">
    <source>
        <dbReference type="ARBA" id="ARBA00006432"/>
    </source>
</evidence>
<comment type="similarity">
    <text evidence="2">Belongs to the ATP-dependent AMP-binding enzyme family.</text>
</comment>
<dbReference type="GO" id="GO:0016405">
    <property type="term" value="F:CoA-ligase activity"/>
    <property type="evidence" value="ECO:0007669"/>
    <property type="project" value="TreeGrafter"/>
</dbReference>
<dbReference type="GO" id="GO:0005777">
    <property type="term" value="C:peroxisome"/>
    <property type="evidence" value="ECO:0007669"/>
    <property type="project" value="UniProtKB-SubCell"/>
</dbReference>
<name>A0A9N9T3C3_DIABA</name>
<dbReference type="Gene3D" id="3.30.300.30">
    <property type="match status" value="1"/>
</dbReference>
<dbReference type="Gene3D" id="3.40.50.12780">
    <property type="entry name" value="N-terminal domain of ligase-like"/>
    <property type="match status" value="1"/>
</dbReference>
<keyword evidence="3" id="KW-0436">Ligase</keyword>
<dbReference type="EMBL" id="OU898282">
    <property type="protein sequence ID" value="CAG9837724.1"/>
    <property type="molecule type" value="Genomic_DNA"/>
</dbReference>
<dbReference type="PANTHER" id="PTHR24096">
    <property type="entry name" value="LONG-CHAIN-FATTY-ACID--COA LIGASE"/>
    <property type="match status" value="1"/>
</dbReference>
<organism evidence="6 7">
    <name type="scientific">Diabrotica balteata</name>
    <name type="common">Banded cucumber beetle</name>
    <dbReference type="NCBI Taxonomy" id="107213"/>
    <lineage>
        <taxon>Eukaryota</taxon>
        <taxon>Metazoa</taxon>
        <taxon>Ecdysozoa</taxon>
        <taxon>Arthropoda</taxon>
        <taxon>Hexapoda</taxon>
        <taxon>Insecta</taxon>
        <taxon>Pterygota</taxon>
        <taxon>Neoptera</taxon>
        <taxon>Endopterygota</taxon>
        <taxon>Coleoptera</taxon>
        <taxon>Polyphaga</taxon>
        <taxon>Cucujiformia</taxon>
        <taxon>Chrysomeloidea</taxon>
        <taxon>Chrysomelidae</taxon>
        <taxon>Galerucinae</taxon>
        <taxon>Diabroticina</taxon>
        <taxon>Diabroticites</taxon>
        <taxon>Diabrotica</taxon>
    </lineage>
</organism>